<dbReference type="EMBL" id="DRYK01000056">
    <property type="protein sequence ID" value="HHP68020.1"/>
    <property type="molecule type" value="Genomic_DNA"/>
</dbReference>
<sequence length="469" mass="52636">MAQAYRLRCANCGAPLPQPRQGEEYVRCEYCGYWNKIVDSQAYTVKLLEEVKQWVYSLVPRQIVTSTTADLVARHHLFQENILPKLTPKLATARAEFYRTMARSLIDIKGLLGRDSSSDPKRYFEEAVKLEGLSELVATEEDSSLLNLVTGYYNALAYINNALVDAAKENYSEAARNLAEAYKIVEAIGESAFARRIRVASEVYRALSEIMNRNPQASKTILEGLSSVDPADRNRVESVATIVDWSNTWFQQGRDPLEPYVRVVEYIKNYVSITGGIVEEQLPELVKEYARLNTSKAGVSTVRYVAGVGDVYMPFYLSRVALTMVSGGLLRRRGGEATFDTVIPASTPLTHPPVVDLDYFLEAKGKDLYGKISAYTTLCVEKVKSAIRNDYLNPNTRVLPPLTTRRLAERYFYDQWRAGGEKLKVTNVAVDVGDLIYLPAKVKQGYVELCDGTVRLYIKSPSSFESMVV</sequence>
<comment type="caution">
    <text evidence="1">The sequence shown here is derived from an EMBL/GenBank/DDBJ whole genome shotgun (WGS) entry which is preliminary data.</text>
</comment>
<proteinExistence type="predicted"/>
<name>A0A7J3XZB7_9CREN</name>
<protein>
    <recommendedName>
        <fullName evidence="2">Zinc ribbon domain-containing protein</fullName>
    </recommendedName>
</protein>
<evidence type="ECO:0000313" key="1">
    <source>
        <dbReference type="EMBL" id="HHP68020.1"/>
    </source>
</evidence>
<organism evidence="1">
    <name type="scientific">Thermogladius calderae</name>
    <dbReference type="NCBI Taxonomy" id="1200300"/>
    <lineage>
        <taxon>Archaea</taxon>
        <taxon>Thermoproteota</taxon>
        <taxon>Thermoprotei</taxon>
        <taxon>Desulfurococcales</taxon>
        <taxon>Desulfurococcaceae</taxon>
        <taxon>Thermogladius</taxon>
    </lineage>
</organism>
<evidence type="ECO:0008006" key="2">
    <source>
        <dbReference type="Google" id="ProtNLM"/>
    </source>
</evidence>
<accession>A0A7J3XZB7</accession>
<reference evidence="1" key="1">
    <citation type="journal article" date="2020" name="mSystems">
        <title>Genome- and Community-Level Interaction Insights into Carbon Utilization and Element Cycling Functions of Hydrothermarchaeota in Hydrothermal Sediment.</title>
        <authorList>
            <person name="Zhou Z."/>
            <person name="Liu Y."/>
            <person name="Xu W."/>
            <person name="Pan J."/>
            <person name="Luo Z.H."/>
            <person name="Li M."/>
        </authorList>
    </citation>
    <scope>NUCLEOTIDE SEQUENCE [LARGE SCALE GENOMIC DNA]</scope>
    <source>
        <strain evidence="1">SpSt-110</strain>
    </source>
</reference>
<dbReference type="AlphaFoldDB" id="A0A7J3XZB7"/>
<gene>
    <name evidence="1" type="ORF">ENM60_04455</name>
</gene>